<dbReference type="EMBL" id="JBJUIK010000016">
    <property type="protein sequence ID" value="KAL3500339.1"/>
    <property type="molecule type" value="Genomic_DNA"/>
</dbReference>
<dbReference type="InterPro" id="IPR050796">
    <property type="entry name" value="SCF_F-box_component"/>
</dbReference>
<name>A0ABD2XYA1_9GENT</name>
<protein>
    <recommendedName>
        <fullName evidence="2">F-box domain-containing protein</fullName>
    </recommendedName>
</protein>
<dbReference type="Pfam" id="PF00646">
    <property type="entry name" value="F-box"/>
    <property type="match status" value="1"/>
</dbReference>
<feature type="region of interest" description="Disordered" evidence="1">
    <location>
        <begin position="1"/>
        <end position="24"/>
    </location>
</feature>
<keyword evidence="4" id="KW-1185">Reference proteome</keyword>
<dbReference type="AlphaFoldDB" id="A0ABD2XYA1"/>
<dbReference type="Gene3D" id="1.20.1280.50">
    <property type="match status" value="1"/>
</dbReference>
<dbReference type="Proteomes" id="UP001630127">
    <property type="component" value="Unassembled WGS sequence"/>
</dbReference>
<evidence type="ECO:0000259" key="2">
    <source>
        <dbReference type="PROSITE" id="PS50181"/>
    </source>
</evidence>
<feature type="domain" description="F-box" evidence="2">
    <location>
        <begin position="33"/>
        <end position="78"/>
    </location>
</feature>
<dbReference type="InterPro" id="IPR011043">
    <property type="entry name" value="Gal_Oxase/kelch_b-propeller"/>
</dbReference>
<dbReference type="SUPFAM" id="SSF81383">
    <property type="entry name" value="F-box domain"/>
    <property type="match status" value="1"/>
</dbReference>
<evidence type="ECO:0000313" key="3">
    <source>
        <dbReference type="EMBL" id="KAL3500339.1"/>
    </source>
</evidence>
<sequence length="429" mass="48400">MEAAEGDAVYYGASEKSKKRKSPEKFEINQSSNFPLDELNQDVLEQVLSWLPTSNFFRYTSVCKRWKSVANSATFRLACSQIPSREPWYFMVDSQPHFQNQPIVFDSAENNWKRLNFPPPLLQQKQSCCNLVPVAASGGLLCFLSSPSDDFIICNPLTGECREIVSLNYEIKITKTLLGIGMISSPESYNLVLLCGELSELSIRVYNSSTQKWEEETMLKRNLDFAAEDDNDHAVYFLSKCGNVVVSTNLQRSPCKQYSSVITDKKGEKIMYFLSSSGTIVACNLTRKLFSEYPRILAVYHEYSIDLVECGGEVCVVLLMEFLESASLRVWKFDENGQSWHQIAAMPPAMSHGFYGKKVDINCTGAGHQILVCLNSADVCSYFLCNSVDNEWIEVPNCYVNGEAKEFVCAFTFEPRIEASVWGEGKKNK</sequence>
<dbReference type="PANTHER" id="PTHR31672">
    <property type="entry name" value="BNACNNG10540D PROTEIN"/>
    <property type="match status" value="1"/>
</dbReference>
<dbReference type="InterPro" id="IPR005174">
    <property type="entry name" value="KIB1-4_b-propeller"/>
</dbReference>
<dbReference type="InterPro" id="IPR036047">
    <property type="entry name" value="F-box-like_dom_sf"/>
</dbReference>
<organism evidence="3 4">
    <name type="scientific">Cinchona calisaya</name>
    <dbReference type="NCBI Taxonomy" id="153742"/>
    <lineage>
        <taxon>Eukaryota</taxon>
        <taxon>Viridiplantae</taxon>
        <taxon>Streptophyta</taxon>
        <taxon>Embryophyta</taxon>
        <taxon>Tracheophyta</taxon>
        <taxon>Spermatophyta</taxon>
        <taxon>Magnoliopsida</taxon>
        <taxon>eudicotyledons</taxon>
        <taxon>Gunneridae</taxon>
        <taxon>Pentapetalae</taxon>
        <taxon>asterids</taxon>
        <taxon>lamiids</taxon>
        <taxon>Gentianales</taxon>
        <taxon>Rubiaceae</taxon>
        <taxon>Cinchonoideae</taxon>
        <taxon>Cinchoneae</taxon>
        <taxon>Cinchona</taxon>
    </lineage>
</organism>
<gene>
    <name evidence="3" type="ORF">ACH5RR_039432</name>
</gene>
<dbReference type="SUPFAM" id="SSF50965">
    <property type="entry name" value="Galactose oxidase, central domain"/>
    <property type="match status" value="1"/>
</dbReference>
<dbReference type="PROSITE" id="PS50181">
    <property type="entry name" value="FBOX"/>
    <property type="match status" value="1"/>
</dbReference>
<dbReference type="PANTHER" id="PTHR31672:SF7">
    <property type="entry name" value="F-BOX DOMAIN-CONTAINING PROTEIN"/>
    <property type="match status" value="1"/>
</dbReference>
<evidence type="ECO:0000256" key="1">
    <source>
        <dbReference type="SAM" id="MobiDB-lite"/>
    </source>
</evidence>
<proteinExistence type="predicted"/>
<dbReference type="InterPro" id="IPR001810">
    <property type="entry name" value="F-box_dom"/>
</dbReference>
<dbReference type="Pfam" id="PF03478">
    <property type="entry name" value="Beta-prop_KIB1-4"/>
    <property type="match status" value="1"/>
</dbReference>
<comment type="caution">
    <text evidence="3">The sequence shown here is derived from an EMBL/GenBank/DDBJ whole genome shotgun (WGS) entry which is preliminary data.</text>
</comment>
<accession>A0ABD2XYA1</accession>
<reference evidence="3 4" key="1">
    <citation type="submission" date="2024-11" db="EMBL/GenBank/DDBJ databases">
        <title>A near-complete genome assembly of Cinchona calisaya.</title>
        <authorList>
            <person name="Lian D.C."/>
            <person name="Zhao X.W."/>
            <person name="Wei L."/>
        </authorList>
    </citation>
    <scope>NUCLEOTIDE SEQUENCE [LARGE SCALE GENOMIC DNA]</scope>
    <source>
        <tissue evidence="3">Nenye</tissue>
    </source>
</reference>
<evidence type="ECO:0000313" key="4">
    <source>
        <dbReference type="Proteomes" id="UP001630127"/>
    </source>
</evidence>
<dbReference type="SMART" id="SM00256">
    <property type="entry name" value="FBOX"/>
    <property type="match status" value="1"/>
</dbReference>